<reference evidence="2 5" key="2">
    <citation type="submission" date="2020-08" db="EMBL/GenBank/DDBJ databases">
        <title>Genomic Encyclopedia of Type Strains, Phase IV (KMG-IV): sequencing the most valuable type-strain genomes for metagenomic binning, comparative biology and taxonomic classification.</title>
        <authorList>
            <person name="Goeker M."/>
        </authorList>
    </citation>
    <scope>NUCLEOTIDE SEQUENCE [LARGE SCALE GENOMIC DNA]</scope>
    <source>
        <strain evidence="2 5">DSM 8510</strain>
    </source>
</reference>
<dbReference type="RefSeq" id="WP_160759560.1">
    <property type="nucleotide sequence ID" value="NZ_BAAADZ010000002.1"/>
</dbReference>
<evidence type="ECO:0000313" key="2">
    <source>
        <dbReference type="EMBL" id="MBB3774934.1"/>
    </source>
</evidence>
<accession>A0A6I4UHX8</accession>
<gene>
    <name evidence="2" type="ORF">FHS52_000877</name>
    <name evidence="3" type="ORF">GRI59_02205</name>
</gene>
<proteinExistence type="predicted"/>
<evidence type="ECO:0000313" key="4">
    <source>
        <dbReference type="Proteomes" id="UP000430021"/>
    </source>
</evidence>
<dbReference type="Proteomes" id="UP000430021">
    <property type="component" value="Unassembled WGS sequence"/>
</dbReference>
<evidence type="ECO:0000313" key="5">
    <source>
        <dbReference type="Proteomes" id="UP000548685"/>
    </source>
</evidence>
<organism evidence="3 4">
    <name type="scientific">Erythrobacter ramosus</name>
    <dbReference type="NCBI Taxonomy" id="35811"/>
    <lineage>
        <taxon>Bacteria</taxon>
        <taxon>Pseudomonadati</taxon>
        <taxon>Pseudomonadota</taxon>
        <taxon>Alphaproteobacteria</taxon>
        <taxon>Sphingomonadales</taxon>
        <taxon>Erythrobacteraceae</taxon>
        <taxon>Erythrobacter/Porphyrobacter group</taxon>
        <taxon>Erythrobacter</taxon>
    </lineage>
</organism>
<comment type="caution">
    <text evidence="3">The sequence shown here is derived from an EMBL/GenBank/DDBJ whole genome shotgun (WGS) entry which is preliminary data.</text>
</comment>
<protein>
    <submittedName>
        <fullName evidence="3">Uncharacterized protein</fullName>
    </submittedName>
</protein>
<dbReference type="EMBL" id="JACICE010000001">
    <property type="protein sequence ID" value="MBB3774934.1"/>
    <property type="molecule type" value="Genomic_DNA"/>
</dbReference>
<evidence type="ECO:0000313" key="3">
    <source>
        <dbReference type="EMBL" id="MXP37424.1"/>
    </source>
</evidence>
<evidence type="ECO:0000256" key="1">
    <source>
        <dbReference type="SAM" id="Phobius"/>
    </source>
</evidence>
<feature type="transmembrane region" description="Helical" evidence="1">
    <location>
        <begin position="39"/>
        <end position="57"/>
    </location>
</feature>
<keyword evidence="1" id="KW-0812">Transmembrane</keyword>
<keyword evidence="1" id="KW-0472">Membrane</keyword>
<reference evidence="3 4" key="1">
    <citation type="submission" date="2019-12" db="EMBL/GenBank/DDBJ databases">
        <title>Genomic-based taxomic classification of the family Erythrobacteraceae.</title>
        <authorList>
            <person name="Xu L."/>
        </authorList>
    </citation>
    <scope>NUCLEOTIDE SEQUENCE [LARGE SCALE GENOMIC DNA]</scope>
    <source>
        <strain evidence="3 4">JCM 10282</strain>
    </source>
</reference>
<dbReference type="AlphaFoldDB" id="A0A6I4UHX8"/>
<keyword evidence="5" id="KW-1185">Reference proteome</keyword>
<dbReference type="Proteomes" id="UP000548685">
    <property type="component" value="Unassembled WGS sequence"/>
</dbReference>
<name>A0A6I4UHX8_9SPHN</name>
<sequence length="85" mass="8366">MDLDGNLTRLAAAPLPDLSSIEGGALAVRARAEARQARGTLAAAMAAALGIGILGGMQTPAQAQGSIVAFGPSLSLTPLIALGQE</sequence>
<dbReference type="EMBL" id="WTYB01000001">
    <property type="protein sequence ID" value="MXP37424.1"/>
    <property type="molecule type" value="Genomic_DNA"/>
</dbReference>
<keyword evidence="1" id="KW-1133">Transmembrane helix</keyword>